<accession>A0A3Q2PU56</accession>
<evidence type="ECO:0000256" key="2">
    <source>
        <dbReference type="ARBA" id="ARBA00023134"/>
    </source>
</evidence>
<dbReference type="InterPro" id="IPR036726">
    <property type="entry name" value="GTP1_OBG_dom_sf"/>
</dbReference>
<dbReference type="Pfam" id="PF01926">
    <property type="entry name" value="MMR_HSR1"/>
    <property type="match status" value="1"/>
</dbReference>
<evidence type="ECO:0000256" key="3">
    <source>
        <dbReference type="ARBA" id="ARBA00039729"/>
    </source>
</evidence>
<dbReference type="SUPFAM" id="SSF82051">
    <property type="entry name" value="Obg GTP-binding protein N-terminal domain"/>
    <property type="match status" value="1"/>
</dbReference>
<evidence type="ECO:0000259" key="4">
    <source>
        <dbReference type="PROSITE" id="PS51710"/>
    </source>
</evidence>
<dbReference type="CDD" id="cd01898">
    <property type="entry name" value="Obg"/>
    <property type="match status" value="1"/>
</dbReference>
<evidence type="ECO:0000313" key="7">
    <source>
        <dbReference type="Proteomes" id="UP000265000"/>
    </source>
</evidence>
<reference evidence="6" key="1">
    <citation type="submission" date="2025-08" db="UniProtKB">
        <authorList>
            <consortium name="Ensembl"/>
        </authorList>
    </citation>
    <scope>IDENTIFICATION</scope>
</reference>
<protein>
    <recommendedName>
        <fullName evidence="3">GTP-binding protein 10</fullName>
    </recommendedName>
</protein>
<dbReference type="InterPro" id="IPR006073">
    <property type="entry name" value="GTP-bd"/>
</dbReference>
<evidence type="ECO:0000313" key="6">
    <source>
        <dbReference type="Ensembl" id="ENSFHEP00000016684.1"/>
    </source>
</evidence>
<name>A0A3Q2PU56_FUNHE</name>
<evidence type="ECO:0000256" key="1">
    <source>
        <dbReference type="ARBA" id="ARBA00022741"/>
    </source>
</evidence>
<dbReference type="PROSITE" id="PS51883">
    <property type="entry name" value="OBG"/>
    <property type="match status" value="1"/>
</dbReference>
<keyword evidence="1" id="KW-0547">Nucleotide-binding</keyword>
<dbReference type="GO" id="GO:0042254">
    <property type="term" value="P:ribosome biogenesis"/>
    <property type="evidence" value="ECO:0007669"/>
    <property type="project" value="UniProtKB-UniRule"/>
</dbReference>
<dbReference type="Ensembl" id="ENSFHET00000025170.1">
    <property type="protein sequence ID" value="ENSFHEP00000016684.1"/>
    <property type="gene ID" value="ENSFHEG00000018435.1"/>
</dbReference>
<dbReference type="STRING" id="8078.ENSFHEP00000016684"/>
<proteinExistence type="predicted"/>
<dbReference type="Gene3D" id="2.70.210.12">
    <property type="entry name" value="GTP1/OBG domain"/>
    <property type="match status" value="1"/>
</dbReference>
<reference evidence="6" key="2">
    <citation type="submission" date="2025-09" db="UniProtKB">
        <authorList>
            <consortium name="Ensembl"/>
        </authorList>
    </citation>
    <scope>IDENTIFICATION</scope>
</reference>
<dbReference type="Pfam" id="PF01018">
    <property type="entry name" value="GTP1_OBG"/>
    <property type="match status" value="1"/>
</dbReference>
<dbReference type="GO" id="GO:0005739">
    <property type="term" value="C:mitochondrion"/>
    <property type="evidence" value="ECO:0007669"/>
    <property type="project" value="TreeGrafter"/>
</dbReference>
<keyword evidence="2" id="KW-0342">GTP-binding</keyword>
<dbReference type="PANTHER" id="PTHR11702:SF43">
    <property type="entry name" value="GTP-BINDING PROTEIN 10"/>
    <property type="match status" value="1"/>
</dbReference>
<dbReference type="InterPro" id="IPR006169">
    <property type="entry name" value="GTP1_OBG_dom"/>
</dbReference>
<evidence type="ECO:0000259" key="5">
    <source>
        <dbReference type="PROSITE" id="PS51883"/>
    </source>
</evidence>
<organism evidence="6 7">
    <name type="scientific">Fundulus heteroclitus</name>
    <name type="common">Killifish</name>
    <name type="synonym">Mummichog</name>
    <dbReference type="NCBI Taxonomy" id="8078"/>
    <lineage>
        <taxon>Eukaryota</taxon>
        <taxon>Metazoa</taxon>
        <taxon>Chordata</taxon>
        <taxon>Craniata</taxon>
        <taxon>Vertebrata</taxon>
        <taxon>Euteleostomi</taxon>
        <taxon>Actinopterygii</taxon>
        <taxon>Neopterygii</taxon>
        <taxon>Teleostei</taxon>
        <taxon>Neoteleostei</taxon>
        <taxon>Acanthomorphata</taxon>
        <taxon>Ovalentaria</taxon>
        <taxon>Atherinomorphae</taxon>
        <taxon>Cyprinodontiformes</taxon>
        <taxon>Fundulidae</taxon>
        <taxon>Fundulus</taxon>
    </lineage>
</organism>
<dbReference type="PROSITE" id="PS51710">
    <property type="entry name" value="G_OBG"/>
    <property type="match status" value="1"/>
</dbReference>
<keyword evidence="7" id="KW-1185">Reference proteome</keyword>
<dbReference type="InterPro" id="IPR031167">
    <property type="entry name" value="G_OBG"/>
</dbReference>
<feature type="domain" description="OBG-type G" evidence="4">
    <location>
        <begin position="149"/>
        <end position="370"/>
    </location>
</feature>
<dbReference type="Gene3D" id="3.40.50.300">
    <property type="entry name" value="P-loop containing nucleotide triphosphate hydrolases"/>
    <property type="match status" value="1"/>
</dbReference>
<feature type="domain" description="Obg" evidence="5">
    <location>
        <begin position="13"/>
        <end position="148"/>
    </location>
</feature>
<dbReference type="SUPFAM" id="SSF52540">
    <property type="entry name" value="P-loop containing nucleoside triphosphate hydrolases"/>
    <property type="match status" value="1"/>
</dbReference>
<dbReference type="PRINTS" id="PR00326">
    <property type="entry name" value="GTP1OBG"/>
</dbReference>
<dbReference type="AlphaFoldDB" id="A0A3Q2PU56"/>
<dbReference type="Proteomes" id="UP000265000">
    <property type="component" value="Unplaced"/>
</dbReference>
<dbReference type="PANTHER" id="PTHR11702">
    <property type="entry name" value="DEVELOPMENTALLY REGULATED GTP-BINDING PROTEIN-RELATED"/>
    <property type="match status" value="1"/>
</dbReference>
<dbReference type="InterPro" id="IPR027417">
    <property type="entry name" value="P-loop_NTPase"/>
</dbReference>
<dbReference type="GO" id="GO:0003924">
    <property type="term" value="F:GTPase activity"/>
    <property type="evidence" value="ECO:0007669"/>
    <property type="project" value="InterPro"/>
</dbReference>
<sequence>MVHISRICLRKYGNFLDNLRLYVRGGPGGMALPRLGGHGGNGGDVWVVATKNMTLKRIKDKYPLKRFQGGPGGNSSVRALKGERGKDEEIPAPVGITVTDDNGRVLGELNAEGDRVLVAKGGRGGTPYSAFEPKKGQAKQIRLDLKLIADLGLVGFPNAGKSSLLTALSNATPQIASYAFTTLRPEIGKLMYPDYKQISLADLPGLIEGAHMNRGMGHKFLKHVERTKQLLFVVRSSNNNLPDKYVSLGLVFGCSVFLQVDVTGFQLASKTPFRSAFEAVQLLTKELELYKEELVSKPALLAVNKMDLPDAEDKLEELEEQLQNPEAFTHLLPDDMIPNNFVTFRHVMPVSALTGFGVDCVKSCIRLSLDERAAMEMSTVHQEKLQALRHQLHEHL</sequence>
<dbReference type="GeneTree" id="ENSGT00940000155589"/>
<dbReference type="GO" id="GO:0005525">
    <property type="term" value="F:GTP binding"/>
    <property type="evidence" value="ECO:0007669"/>
    <property type="project" value="UniProtKB-KW"/>
</dbReference>
<dbReference type="InterPro" id="IPR045086">
    <property type="entry name" value="OBG_GTPase"/>
</dbReference>